<protein>
    <submittedName>
        <fullName evidence="3">Outer membrane lipoprotein carrier protein LolA</fullName>
    </submittedName>
</protein>
<dbReference type="CDD" id="cd16325">
    <property type="entry name" value="LolA"/>
    <property type="match status" value="1"/>
</dbReference>
<dbReference type="InterPro" id="IPR029046">
    <property type="entry name" value="LolA/LolB/LppX"/>
</dbReference>
<accession>A0ABX2IQD1</accession>
<name>A0ABX2IQD1_9RHOO</name>
<keyword evidence="1 2" id="KW-0732">Signal</keyword>
<feature type="signal peptide" evidence="2">
    <location>
        <begin position="1"/>
        <end position="22"/>
    </location>
</feature>
<evidence type="ECO:0000313" key="3">
    <source>
        <dbReference type="EMBL" id="NSL56215.1"/>
    </source>
</evidence>
<sequence length="192" mass="21012">MRRLLGAVLLPALLLAPLAAQAAEWPAAELFKLLAQQKSGRASYIEKKYIGILDKPVESSGTLAFTAPDKLEKRTLKPRPELLRLEGDKLYIEQAGKAPLNLNLSSYPEVAAFVDSIRATLAGDRKALENSYQLNLLGSADKWQLILLPKYTSMSAILTRIAISGRQGEVQRIEFALADGDHSEMLISKVGP</sequence>
<dbReference type="Pfam" id="PF19574">
    <property type="entry name" value="LolA_3"/>
    <property type="match status" value="1"/>
</dbReference>
<proteinExistence type="predicted"/>
<feature type="chain" id="PRO_5046522153" evidence="2">
    <location>
        <begin position="23"/>
        <end position="192"/>
    </location>
</feature>
<keyword evidence="3" id="KW-0449">Lipoprotein</keyword>
<comment type="caution">
    <text evidence="3">The sequence shown here is derived from an EMBL/GenBank/DDBJ whole genome shotgun (WGS) entry which is preliminary data.</text>
</comment>
<dbReference type="SUPFAM" id="SSF89392">
    <property type="entry name" value="Prokaryotic lipoproteins and lipoprotein localization factors"/>
    <property type="match status" value="1"/>
</dbReference>
<dbReference type="InterPro" id="IPR004564">
    <property type="entry name" value="OM_lipoprot_carrier_LolA-like"/>
</dbReference>
<gene>
    <name evidence="3" type="ORF">HJ583_014340</name>
</gene>
<organism evidence="3 4">
    <name type="scientific">Uliginosibacterium aquaticum</name>
    <dbReference type="NCBI Taxonomy" id="2731212"/>
    <lineage>
        <taxon>Bacteria</taxon>
        <taxon>Pseudomonadati</taxon>
        <taxon>Pseudomonadota</taxon>
        <taxon>Betaproteobacteria</taxon>
        <taxon>Rhodocyclales</taxon>
        <taxon>Zoogloeaceae</taxon>
        <taxon>Uliginosibacterium</taxon>
    </lineage>
</organism>
<dbReference type="Proteomes" id="UP000778523">
    <property type="component" value="Unassembled WGS sequence"/>
</dbReference>
<evidence type="ECO:0000256" key="1">
    <source>
        <dbReference type="ARBA" id="ARBA00022729"/>
    </source>
</evidence>
<keyword evidence="4" id="KW-1185">Reference proteome</keyword>
<evidence type="ECO:0000313" key="4">
    <source>
        <dbReference type="Proteomes" id="UP000778523"/>
    </source>
</evidence>
<evidence type="ECO:0000256" key="2">
    <source>
        <dbReference type="SAM" id="SignalP"/>
    </source>
</evidence>
<dbReference type="Gene3D" id="2.50.20.10">
    <property type="entry name" value="Lipoprotein localisation LolA/LolB/LppX"/>
    <property type="match status" value="1"/>
</dbReference>
<dbReference type="EMBL" id="JABCSC020000003">
    <property type="protein sequence ID" value="NSL56215.1"/>
    <property type="molecule type" value="Genomic_DNA"/>
</dbReference>
<reference evidence="3 4" key="1">
    <citation type="submission" date="2020-06" db="EMBL/GenBank/DDBJ databases">
        <title>Draft genome of Uliginosibacterium sp. IMCC34675.</title>
        <authorList>
            <person name="Song J."/>
        </authorList>
    </citation>
    <scope>NUCLEOTIDE SEQUENCE [LARGE SCALE GENOMIC DNA]</scope>
    <source>
        <strain evidence="3 4">IMCC34675</strain>
    </source>
</reference>